<dbReference type="PIRSF" id="PIRSF000097">
    <property type="entry name" value="AKR"/>
    <property type="match status" value="1"/>
</dbReference>
<proteinExistence type="inferred from homology"/>
<feature type="site" description="Lowers pKa of active site Tyr" evidence="6">
    <location>
        <position position="81"/>
    </location>
</feature>
<dbReference type="EMBL" id="JAZGQO010000001">
    <property type="protein sequence ID" value="KAK6195316.1"/>
    <property type="molecule type" value="Genomic_DNA"/>
</dbReference>
<dbReference type="PANTHER" id="PTHR11732">
    <property type="entry name" value="ALDO/KETO REDUCTASE"/>
    <property type="match status" value="1"/>
</dbReference>
<evidence type="ECO:0000256" key="2">
    <source>
        <dbReference type="ARBA" id="ARBA00022857"/>
    </source>
</evidence>
<dbReference type="InterPro" id="IPR018170">
    <property type="entry name" value="Aldo/ket_reductase_CS"/>
</dbReference>
<dbReference type="PROSITE" id="PS00063">
    <property type="entry name" value="ALDOKETO_REDUCTASE_3"/>
    <property type="match status" value="1"/>
</dbReference>
<accession>A0AAN8K5T7</accession>
<keyword evidence="2" id="KW-0521">NADP</keyword>
<sequence length="322" mass="36240">MSGPGPMVTFNNGNKFPIIGLGSWQATKEECQKAIRAALDAGYRHIDTAFAYGNEADIGEVLQEYMKAGKLKRSDFYITTKLWITYHQPERVMQCLDKSLANLKLDYVDLYLIHTPCAFEETGNGFFPVRDDGKPAYLNIPVEDTWKAIEKAVTTGKAKNIGVSNFNSKQVARVCKIATIKPVTNQVECHAYFNQARLKKACEDYGILITSYGSLGSPGRPDRLKKDTEPVLLEDPLIKQLAQKYKKTPGQVLLRSLTQRNILVIPKSTNPDRIKQNIQIFDFKMTDAELKQIDGINKEHRYFTMNEGSGLGHPECPVDEPF</sequence>
<organism evidence="8 9">
    <name type="scientific">Patella caerulea</name>
    <name type="common">Rayed Mediterranean limpet</name>
    <dbReference type="NCBI Taxonomy" id="87958"/>
    <lineage>
        <taxon>Eukaryota</taxon>
        <taxon>Metazoa</taxon>
        <taxon>Spiralia</taxon>
        <taxon>Lophotrochozoa</taxon>
        <taxon>Mollusca</taxon>
        <taxon>Gastropoda</taxon>
        <taxon>Patellogastropoda</taxon>
        <taxon>Patelloidea</taxon>
        <taxon>Patellidae</taxon>
        <taxon>Patella</taxon>
    </lineage>
</organism>
<evidence type="ECO:0000313" key="9">
    <source>
        <dbReference type="Proteomes" id="UP001347796"/>
    </source>
</evidence>
<dbReference type="SUPFAM" id="SSF51430">
    <property type="entry name" value="NAD(P)-linked oxidoreductase"/>
    <property type="match status" value="1"/>
</dbReference>
<evidence type="ECO:0000256" key="1">
    <source>
        <dbReference type="ARBA" id="ARBA00007905"/>
    </source>
</evidence>
<comment type="similarity">
    <text evidence="1">Belongs to the aldo/keto reductase family.</text>
</comment>
<evidence type="ECO:0000256" key="3">
    <source>
        <dbReference type="ARBA" id="ARBA00023002"/>
    </source>
</evidence>
<keyword evidence="3" id="KW-0560">Oxidoreductase</keyword>
<dbReference type="PROSITE" id="PS00798">
    <property type="entry name" value="ALDOKETO_REDUCTASE_1"/>
    <property type="match status" value="1"/>
</dbReference>
<dbReference type="AlphaFoldDB" id="A0AAN8K5T7"/>
<reference evidence="8 9" key="1">
    <citation type="submission" date="2024-01" db="EMBL/GenBank/DDBJ databases">
        <title>The genome of the rayed Mediterranean limpet Patella caerulea (Linnaeus, 1758).</title>
        <authorList>
            <person name="Anh-Thu Weber A."/>
            <person name="Halstead-Nussloch G."/>
        </authorList>
    </citation>
    <scope>NUCLEOTIDE SEQUENCE [LARGE SCALE GENOMIC DNA]</scope>
    <source>
        <strain evidence="8">AATW-2023a</strain>
        <tissue evidence="8">Whole specimen</tissue>
    </source>
</reference>
<evidence type="ECO:0000313" key="8">
    <source>
        <dbReference type="EMBL" id="KAK6195316.1"/>
    </source>
</evidence>
<dbReference type="Gene3D" id="3.20.20.100">
    <property type="entry name" value="NADP-dependent oxidoreductase domain"/>
    <property type="match status" value="1"/>
</dbReference>
<dbReference type="FunFam" id="3.20.20.100:FF:000006">
    <property type="entry name" value="Aldo-keto reductase family 1 member A1"/>
    <property type="match status" value="1"/>
</dbReference>
<evidence type="ECO:0000256" key="5">
    <source>
        <dbReference type="PIRSR" id="PIRSR000097-2"/>
    </source>
</evidence>
<gene>
    <name evidence="8" type="ORF">SNE40_000774</name>
</gene>
<keyword evidence="9" id="KW-1185">Reference proteome</keyword>
<dbReference type="PROSITE" id="PS00062">
    <property type="entry name" value="ALDOKETO_REDUCTASE_2"/>
    <property type="match status" value="1"/>
</dbReference>
<dbReference type="InterPro" id="IPR036812">
    <property type="entry name" value="NAD(P)_OxRdtase_dom_sf"/>
</dbReference>
<dbReference type="InterPro" id="IPR023210">
    <property type="entry name" value="NADP_OxRdtase_dom"/>
</dbReference>
<feature type="active site" description="Proton donor" evidence="4">
    <location>
        <position position="52"/>
    </location>
</feature>
<evidence type="ECO:0000259" key="7">
    <source>
        <dbReference type="Pfam" id="PF00248"/>
    </source>
</evidence>
<name>A0AAN8K5T7_PATCE</name>
<comment type="caution">
    <text evidence="8">The sequence shown here is derived from an EMBL/GenBank/DDBJ whole genome shotgun (WGS) entry which is preliminary data.</text>
</comment>
<evidence type="ECO:0000256" key="6">
    <source>
        <dbReference type="PIRSR" id="PIRSR000097-3"/>
    </source>
</evidence>
<feature type="binding site" evidence="5">
    <location>
        <position position="114"/>
    </location>
    <ligand>
        <name>substrate</name>
    </ligand>
</feature>
<dbReference type="Pfam" id="PF00248">
    <property type="entry name" value="Aldo_ket_red"/>
    <property type="match status" value="1"/>
</dbReference>
<dbReference type="PRINTS" id="PR00069">
    <property type="entry name" value="ALDKETRDTASE"/>
</dbReference>
<dbReference type="GO" id="GO:0016491">
    <property type="term" value="F:oxidoreductase activity"/>
    <property type="evidence" value="ECO:0007669"/>
    <property type="project" value="UniProtKB-KW"/>
</dbReference>
<dbReference type="InterPro" id="IPR020471">
    <property type="entry name" value="AKR"/>
</dbReference>
<protein>
    <recommendedName>
        <fullName evidence="7">NADP-dependent oxidoreductase domain-containing protein</fullName>
    </recommendedName>
</protein>
<evidence type="ECO:0000256" key="4">
    <source>
        <dbReference type="PIRSR" id="PIRSR000097-1"/>
    </source>
</evidence>
<dbReference type="Proteomes" id="UP001347796">
    <property type="component" value="Unassembled WGS sequence"/>
</dbReference>
<feature type="domain" description="NADP-dependent oxidoreductase" evidence="7">
    <location>
        <begin position="19"/>
        <end position="297"/>
    </location>
</feature>